<dbReference type="GO" id="GO:0003987">
    <property type="term" value="F:acetate-CoA ligase activity"/>
    <property type="evidence" value="ECO:0007669"/>
    <property type="project" value="UniProtKB-EC"/>
</dbReference>
<dbReference type="InterPro" id="IPR042099">
    <property type="entry name" value="ANL_N_sf"/>
</dbReference>
<keyword evidence="4" id="KW-0067">ATP-binding</keyword>
<keyword evidence="9" id="KW-1185">Reference proteome</keyword>
<dbReference type="EMBL" id="JBIATK010000008">
    <property type="protein sequence ID" value="MFF4025965.1"/>
    <property type="molecule type" value="Genomic_DNA"/>
</dbReference>
<evidence type="ECO:0000256" key="4">
    <source>
        <dbReference type="ARBA" id="ARBA00022840"/>
    </source>
</evidence>
<proteinExistence type="predicted"/>
<dbReference type="Proteomes" id="UP001602089">
    <property type="component" value="Unassembled WGS sequence"/>
</dbReference>
<dbReference type="PANTHER" id="PTHR24095:SF14">
    <property type="entry name" value="ACETYL-COENZYME A SYNTHETASE 1"/>
    <property type="match status" value="1"/>
</dbReference>
<gene>
    <name evidence="8" type="primary">acsA</name>
    <name evidence="8" type="ORF">ACFYY5_24260</name>
</gene>
<accession>A0ABW6TIJ7</accession>
<dbReference type="Pfam" id="PF00501">
    <property type="entry name" value="AMP-binding"/>
    <property type="match status" value="1"/>
</dbReference>
<dbReference type="Gene3D" id="3.40.50.12780">
    <property type="entry name" value="N-terminal domain of ligase-like"/>
    <property type="match status" value="1"/>
</dbReference>
<dbReference type="InterPro" id="IPR045851">
    <property type="entry name" value="AMP-bd_C_sf"/>
</dbReference>
<sequence length="604" mass="64728">MSRNDASPYDADTATPSRWAPIEKSAAEIAAATLPDYGRARRDFTWSAARSELAGLPGGGVNIAVEAVDRHLEAPIGPAPSLRWLPVTGGVTELDCADLVRLSNKFAHVLRDLGVYRGERVCLLLGRTPELYLACLGAWKAGCVVSPLFSAFGPEPVRQRLDLAEASTLVTTAAHYRRKVAPIRDTLPALRHVIVVDGETDLPGVVSLPAAMAAADSEFPIVRTQFEDPALLHFTSGTTGRPKGAVHVHGAVVAHRATARAALDLRGGDVFWCTADPGWVTGMSYGVIAPLCLGATVISDEAEFDPQRWYDILTAERVSVWYTAPTALRMLMRRGDELPPGTDLSCLRFVASVGEPLNPEVVVWGQRVLGHPVHDNWWQTETGAIMIANIAAAQVRPGSMGRPLPGVEATILRRGASGRAAITDGDVTAADTGEVGELALRAGWPSMFRGYLNDPARYADAFAGGWYLTGDLARRDSDGYFWFVGRADDVIKSAGHLVGPFEVESVLMSHPAVAEAGVIGTPDPVAGELVKAFVVVRKGFQPSDGLRDELTAFGRRALGAVAPKRIDFVDALPHTRSGKVMRRLLKAHELGLPEGDVSTLETVR</sequence>
<dbReference type="InterPro" id="IPR000873">
    <property type="entry name" value="AMP-dep_synth/lig_dom"/>
</dbReference>
<dbReference type="Gene3D" id="3.30.300.30">
    <property type="match status" value="1"/>
</dbReference>
<evidence type="ECO:0000256" key="2">
    <source>
        <dbReference type="ARBA" id="ARBA00022598"/>
    </source>
</evidence>
<evidence type="ECO:0000313" key="8">
    <source>
        <dbReference type="EMBL" id="MFF4025965.1"/>
    </source>
</evidence>
<feature type="domain" description="AMP-dependent synthetase/ligase" evidence="6">
    <location>
        <begin position="90"/>
        <end position="452"/>
    </location>
</feature>
<feature type="domain" description="AMP-binding enzyme C-terminal" evidence="7">
    <location>
        <begin position="502"/>
        <end position="579"/>
    </location>
</feature>
<dbReference type="InterPro" id="IPR025110">
    <property type="entry name" value="AMP-bd_C"/>
</dbReference>
<dbReference type="EC" id="6.2.1.1" evidence="1"/>
<name>A0ABW6TIJ7_9NOCA</name>
<keyword evidence="3" id="KW-0547">Nucleotide-binding</keyword>
<dbReference type="PROSITE" id="PS00455">
    <property type="entry name" value="AMP_BINDING"/>
    <property type="match status" value="1"/>
</dbReference>
<keyword evidence="5" id="KW-0007">Acetylation</keyword>
<dbReference type="InterPro" id="IPR020845">
    <property type="entry name" value="AMP-binding_CS"/>
</dbReference>
<evidence type="ECO:0000313" key="9">
    <source>
        <dbReference type="Proteomes" id="UP001602089"/>
    </source>
</evidence>
<dbReference type="NCBIfam" id="NF003313">
    <property type="entry name" value="PRK04319.1"/>
    <property type="match status" value="1"/>
</dbReference>
<dbReference type="SUPFAM" id="SSF56801">
    <property type="entry name" value="Acetyl-CoA synthetase-like"/>
    <property type="match status" value="1"/>
</dbReference>
<evidence type="ECO:0000259" key="6">
    <source>
        <dbReference type="Pfam" id="PF00501"/>
    </source>
</evidence>
<keyword evidence="2 8" id="KW-0436">Ligase</keyword>
<organism evidence="8 9">
    <name type="scientific">Nocardia elegans</name>
    <dbReference type="NCBI Taxonomy" id="300029"/>
    <lineage>
        <taxon>Bacteria</taxon>
        <taxon>Bacillati</taxon>
        <taxon>Actinomycetota</taxon>
        <taxon>Actinomycetes</taxon>
        <taxon>Mycobacteriales</taxon>
        <taxon>Nocardiaceae</taxon>
        <taxon>Nocardia</taxon>
    </lineage>
</organism>
<evidence type="ECO:0000256" key="3">
    <source>
        <dbReference type="ARBA" id="ARBA00022741"/>
    </source>
</evidence>
<dbReference type="RefSeq" id="WP_195022841.1">
    <property type="nucleotide sequence ID" value="NZ_JADLPS010000007.1"/>
</dbReference>
<protein>
    <recommendedName>
        <fullName evidence="1">acetate--CoA ligase</fullName>
        <ecNumber evidence="1">6.2.1.1</ecNumber>
    </recommendedName>
</protein>
<dbReference type="Pfam" id="PF13193">
    <property type="entry name" value="AMP-binding_C"/>
    <property type="match status" value="1"/>
</dbReference>
<evidence type="ECO:0000259" key="7">
    <source>
        <dbReference type="Pfam" id="PF13193"/>
    </source>
</evidence>
<comment type="caution">
    <text evidence="8">The sequence shown here is derived from an EMBL/GenBank/DDBJ whole genome shotgun (WGS) entry which is preliminary data.</text>
</comment>
<dbReference type="PANTHER" id="PTHR24095">
    <property type="entry name" value="ACETYL-COENZYME A SYNTHETASE"/>
    <property type="match status" value="1"/>
</dbReference>
<evidence type="ECO:0000256" key="5">
    <source>
        <dbReference type="ARBA" id="ARBA00022990"/>
    </source>
</evidence>
<reference evidence="8 9" key="1">
    <citation type="submission" date="2024-10" db="EMBL/GenBank/DDBJ databases">
        <title>The Natural Products Discovery Center: Release of the First 8490 Sequenced Strains for Exploring Actinobacteria Biosynthetic Diversity.</title>
        <authorList>
            <person name="Kalkreuter E."/>
            <person name="Kautsar S.A."/>
            <person name="Yang D."/>
            <person name="Bader C.D."/>
            <person name="Teijaro C.N."/>
            <person name="Fluegel L."/>
            <person name="Davis C.M."/>
            <person name="Simpson J.R."/>
            <person name="Lauterbach L."/>
            <person name="Steele A.D."/>
            <person name="Gui C."/>
            <person name="Meng S."/>
            <person name="Li G."/>
            <person name="Viehrig K."/>
            <person name="Ye F."/>
            <person name="Su P."/>
            <person name="Kiefer A.F."/>
            <person name="Nichols A."/>
            <person name="Cepeda A.J."/>
            <person name="Yan W."/>
            <person name="Fan B."/>
            <person name="Jiang Y."/>
            <person name="Adhikari A."/>
            <person name="Zheng C.-J."/>
            <person name="Schuster L."/>
            <person name="Cowan T.M."/>
            <person name="Smanski M.J."/>
            <person name="Chevrette M.G."/>
            <person name="De Carvalho L.P.S."/>
            <person name="Shen B."/>
        </authorList>
    </citation>
    <scope>NUCLEOTIDE SEQUENCE [LARGE SCALE GENOMIC DNA]</scope>
    <source>
        <strain evidence="8 9">NPDC001867</strain>
    </source>
</reference>
<evidence type="ECO:0000256" key="1">
    <source>
        <dbReference type="ARBA" id="ARBA00013275"/>
    </source>
</evidence>